<keyword evidence="1" id="KW-0812">Transmembrane</keyword>
<proteinExistence type="predicted"/>
<accession>A0A317KWT2</accession>
<feature type="transmembrane region" description="Helical" evidence="1">
    <location>
        <begin position="167"/>
        <end position="189"/>
    </location>
</feature>
<dbReference type="EMBL" id="QGTD01000011">
    <property type="protein sequence ID" value="PWU67962.1"/>
    <property type="molecule type" value="Genomic_DNA"/>
</dbReference>
<evidence type="ECO:0000313" key="3">
    <source>
        <dbReference type="Proteomes" id="UP000245624"/>
    </source>
</evidence>
<comment type="caution">
    <text evidence="2">The sequence shown here is derived from an EMBL/GenBank/DDBJ whole genome shotgun (WGS) entry which is preliminary data.</text>
</comment>
<gene>
    <name evidence="2" type="ORF">DLJ74_12725</name>
</gene>
<evidence type="ECO:0000256" key="1">
    <source>
        <dbReference type="SAM" id="Phobius"/>
    </source>
</evidence>
<feature type="transmembrane region" description="Helical" evidence="1">
    <location>
        <begin position="49"/>
        <end position="73"/>
    </location>
</feature>
<evidence type="ECO:0000313" key="2">
    <source>
        <dbReference type="EMBL" id="PWU67962.1"/>
    </source>
</evidence>
<keyword evidence="1" id="KW-1133">Transmembrane helix</keyword>
<feature type="transmembrane region" description="Helical" evidence="1">
    <location>
        <begin position="105"/>
        <end position="124"/>
    </location>
</feature>
<organism evidence="2 3">
    <name type="scientific">Gracilibacillus dipsosauri</name>
    <dbReference type="NCBI Taxonomy" id="178340"/>
    <lineage>
        <taxon>Bacteria</taxon>
        <taxon>Bacillati</taxon>
        <taxon>Bacillota</taxon>
        <taxon>Bacilli</taxon>
        <taxon>Bacillales</taxon>
        <taxon>Bacillaceae</taxon>
        <taxon>Gracilibacillus</taxon>
    </lineage>
</organism>
<dbReference type="AlphaFoldDB" id="A0A317KWT2"/>
<name>A0A317KWT2_9BACI</name>
<keyword evidence="1" id="KW-0472">Membrane</keyword>
<dbReference type="Pfam" id="PF04854">
    <property type="entry name" value="DUF624"/>
    <property type="match status" value="1"/>
</dbReference>
<dbReference type="Proteomes" id="UP000245624">
    <property type="component" value="Unassembled WGS sequence"/>
</dbReference>
<evidence type="ECO:0008006" key="4">
    <source>
        <dbReference type="Google" id="ProtNLM"/>
    </source>
</evidence>
<dbReference type="OrthoDB" id="2182676at2"/>
<feature type="transmembrane region" description="Helical" evidence="1">
    <location>
        <begin position="195"/>
        <end position="217"/>
    </location>
</feature>
<dbReference type="RefSeq" id="WP_109984755.1">
    <property type="nucleotide sequence ID" value="NZ_QGTD01000011.1"/>
</dbReference>
<feature type="transmembrane region" description="Helical" evidence="1">
    <location>
        <begin position="130"/>
        <end position="155"/>
    </location>
</feature>
<sequence length="229" mass="26949">MHYTGVLGGFYTVADWVYKFFFVNIIWFFFNSPIVFLLFNLLIADSLAVIIGLCCLIFAILPFVFYPSIMALFSVVNQFIHKNETSIFRDYCSFFKENYKKSMKLGTIFTIFWAIFFIDFFYMLDIKNTSLIYLFLIIGFFGFIYQLQVFSGAIYMKGKLRSIWKHVAILMFGHPFLSMSLGLISSIYLYVMIEWFAFLLPIFSGSILVFFSLLVFLKIYRTEERALIT</sequence>
<reference evidence="2 3" key="1">
    <citation type="submission" date="2018-05" db="EMBL/GenBank/DDBJ databases">
        <title>Genomic analysis of Gracilibacillus dipsosauri DD1 reveals novel features of a salt-tolerant amylase.</title>
        <authorList>
            <person name="Deutch C.E."/>
            <person name="Yang S."/>
        </authorList>
    </citation>
    <scope>NUCLEOTIDE SEQUENCE [LARGE SCALE GENOMIC DNA]</scope>
    <source>
        <strain evidence="2 3">DD1</strain>
    </source>
</reference>
<protein>
    <recommendedName>
        <fullName evidence="4">DUF624 domain-containing protein</fullName>
    </recommendedName>
</protein>
<dbReference type="InterPro" id="IPR006938">
    <property type="entry name" value="DUF624"/>
</dbReference>
<feature type="transmembrane region" description="Helical" evidence="1">
    <location>
        <begin position="21"/>
        <end position="43"/>
    </location>
</feature>
<keyword evidence="3" id="KW-1185">Reference proteome</keyword>